<dbReference type="AlphaFoldDB" id="A0A5J5EUM0"/>
<feature type="signal peptide" evidence="2">
    <location>
        <begin position="1"/>
        <end position="21"/>
    </location>
</feature>
<protein>
    <submittedName>
        <fullName evidence="3">Uncharacterized protein</fullName>
    </submittedName>
</protein>
<dbReference type="EMBL" id="VXIS01000127">
    <property type="protein sequence ID" value="KAA8902714.1"/>
    <property type="molecule type" value="Genomic_DNA"/>
</dbReference>
<evidence type="ECO:0000256" key="1">
    <source>
        <dbReference type="SAM" id="MobiDB-lite"/>
    </source>
</evidence>
<accession>A0A5J5EUM0</accession>
<evidence type="ECO:0000313" key="4">
    <source>
        <dbReference type="Proteomes" id="UP000326924"/>
    </source>
</evidence>
<reference evidence="3 4" key="1">
    <citation type="submission" date="2019-09" db="EMBL/GenBank/DDBJ databases">
        <title>Draft genome of the ectomycorrhizal ascomycete Sphaerosporella brunnea.</title>
        <authorList>
            <consortium name="DOE Joint Genome Institute"/>
            <person name="Benucci G.M."/>
            <person name="Marozzi G."/>
            <person name="Antonielli L."/>
            <person name="Sanchez S."/>
            <person name="Marco P."/>
            <person name="Wang X."/>
            <person name="Falini L.B."/>
            <person name="Barry K."/>
            <person name="Haridas S."/>
            <person name="Lipzen A."/>
            <person name="Labutti K."/>
            <person name="Grigoriev I.V."/>
            <person name="Murat C."/>
            <person name="Martin F."/>
            <person name="Albertini E."/>
            <person name="Donnini D."/>
            <person name="Bonito G."/>
        </authorList>
    </citation>
    <scope>NUCLEOTIDE SEQUENCE [LARGE SCALE GENOMIC DNA]</scope>
    <source>
        <strain evidence="3 4">Sb_GMNB300</strain>
    </source>
</reference>
<keyword evidence="2" id="KW-0732">Signal</keyword>
<feature type="chain" id="PRO_5023845522" evidence="2">
    <location>
        <begin position="22"/>
        <end position="73"/>
    </location>
</feature>
<evidence type="ECO:0000313" key="3">
    <source>
        <dbReference type="EMBL" id="KAA8902714.1"/>
    </source>
</evidence>
<dbReference type="Proteomes" id="UP000326924">
    <property type="component" value="Unassembled WGS sequence"/>
</dbReference>
<name>A0A5J5EUM0_9PEZI</name>
<dbReference type="InParanoid" id="A0A5J5EUM0"/>
<proteinExistence type="predicted"/>
<keyword evidence="4" id="KW-1185">Reference proteome</keyword>
<organism evidence="3 4">
    <name type="scientific">Sphaerosporella brunnea</name>
    <dbReference type="NCBI Taxonomy" id="1250544"/>
    <lineage>
        <taxon>Eukaryota</taxon>
        <taxon>Fungi</taxon>
        <taxon>Dikarya</taxon>
        <taxon>Ascomycota</taxon>
        <taxon>Pezizomycotina</taxon>
        <taxon>Pezizomycetes</taxon>
        <taxon>Pezizales</taxon>
        <taxon>Pyronemataceae</taxon>
        <taxon>Sphaerosporella</taxon>
    </lineage>
</organism>
<evidence type="ECO:0000256" key="2">
    <source>
        <dbReference type="SAM" id="SignalP"/>
    </source>
</evidence>
<comment type="caution">
    <text evidence="3">The sequence shown here is derived from an EMBL/GenBank/DDBJ whole genome shotgun (WGS) entry which is preliminary data.</text>
</comment>
<sequence>MCSRPWWGSLLIFCTGSAADAALDTEPPQPRRPRVDPTASAEGPPWEARPVTQAGSGKTSVIRDSDAQLLRGM</sequence>
<gene>
    <name evidence="3" type="ORF">FN846DRAFT_955010</name>
</gene>
<feature type="region of interest" description="Disordered" evidence="1">
    <location>
        <begin position="21"/>
        <end position="73"/>
    </location>
</feature>